<dbReference type="InterPro" id="IPR032719">
    <property type="entry name" value="WbsX"/>
</dbReference>
<dbReference type="CDD" id="cd03801">
    <property type="entry name" value="GT4_PimA-like"/>
    <property type="match status" value="1"/>
</dbReference>
<dbReference type="RefSeq" id="WP_282213207.1">
    <property type="nucleotide sequence ID" value="NZ_OX458332.1"/>
</dbReference>
<dbReference type="Gene3D" id="3.40.50.2000">
    <property type="entry name" value="Glycogen Phosphorylase B"/>
    <property type="match status" value="2"/>
</dbReference>
<dbReference type="Gene3D" id="3.90.550.10">
    <property type="entry name" value="Spore Coat Polysaccharide Biosynthesis Protein SpsA, Chain A"/>
    <property type="match status" value="2"/>
</dbReference>
<reference evidence="3" key="1">
    <citation type="submission" date="2023-03" db="EMBL/GenBank/DDBJ databases">
        <authorList>
            <person name="Pearce D."/>
        </authorList>
    </citation>
    <scope>NUCLEOTIDE SEQUENCE</scope>
    <source>
        <strain evidence="3">Mc</strain>
    </source>
</reference>
<feature type="domain" description="Glycosyltransferase 2-like" evidence="2">
    <location>
        <begin position="951"/>
        <end position="1083"/>
    </location>
</feature>
<dbReference type="Pfam" id="PF13692">
    <property type="entry name" value="Glyco_trans_1_4"/>
    <property type="match status" value="1"/>
</dbReference>
<dbReference type="Proteomes" id="UP001158598">
    <property type="component" value="Chromosome"/>
</dbReference>
<dbReference type="EMBL" id="OX458332">
    <property type="protein sequence ID" value="CAI8825308.1"/>
    <property type="molecule type" value="Genomic_DNA"/>
</dbReference>
<feature type="coiled-coil region" evidence="1">
    <location>
        <begin position="371"/>
        <end position="450"/>
    </location>
</feature>
<dbReference type="Gene3D" id="3.20.20.80">
    <property type="entry name" value="Glycosidases"/>
    <property type="match status" value="1"/>
</dbReference>
<dbReference type="PANTHER" id="PTHR41244:SF1">
    <property type="entry name" value="GLYCOSYLTRANSFERASE"/>
    <property type="match status" value="1"/>
</dbReference>
<keyword evidence="1" id="KW-0175">Coiled coil</keyword>
<dbReference type="Gene3D" id="1.10.287.1490">
    <property type="match status" value="1"/>
</dbReference>
<dbReference type="CDD" id="cd00761">
    <property type="entry name" value="Glyco_tranf_GTA_type"/>
    <property type="match status" value="1"/>
</dbReference>
<proteinExistence type="predicted"/>
<dbReference type="SUPFAM" id="SSF53448">
    <property type="entry name" value="Nucleotide-diphospho-sugar transferases"/>
    <property type="match status" value="2"/>
</dbReference>
<dbReference type="InterPro" id="IPR029044">
    <property type="entry name" value="Nucleotide-diphossugar_trans"/>
</dbReference>
<dbReference type="SUPFAM" id="SSF53756">
    <property type="entry name" value="UDP-Glycosyltransferase/glycogen phosphorylase"/>
    <property type="match status" value="1"/>
</dbReference>
<accession>A0AA35Y104</accession>
<sequence>MNNTPVEPVRLTPDNPLVSVVIRTKDRPKRLAEAVRSVREQTHRPLEVIVVNDGGWPLPEEALKEQAGDVELILIQLEQNQGRSIAANTGLQAATGRYLCFLDDDDRFLPDHIELLSSCLEHIEHRVCYSDAELCWQVYNVETGEFDIVNRQVFGSRDFNLAELLCGNYIPLNTLLFDRQVLLQVGGFDPQFDIYEDWDLLLRVGSLYPFYHLPRVTAQYNQWSKDHQNFYNHFSQTGQAPLLHITGYDRLIEKNRHLFSADAARHLLSVINRLRAIEAELAQRDAVPAESPLTRLTAQLEQTLATIGPSFATLEGRLADLDACQRDALVSATSKLNESVSDLDGLRSQVAHLCMEFENASGKIDTSQAELQKTATLLVQTQNLLEDYRKEIARTTELNRLISERDSELRTLRQTIARNEAEITALHKERNEANATISALDEKVAHAETEKASLHQIIAQTEARLASVYGSTSWRIAAPLRAVSVAVRWLLRNTRRAFLLMWWLCTGQYARATNHAFPHLWRHVPPRLKMIIPPRLAGSVKRRLHLADITAPRPLENQPDNSHPDTTAEAHVTLDVPERHYVDLSSEPVAHTPIKAIAFYLPQFHTIPENDKWWGEGFTEWTNTRKGKPLFDGHHQPRVPLHLGYYNLENIEVYAQQVQLARKAGLYGFCFYFYWFGGKTLLEKPLLNMLANPQIDQPFCLCWANENWTRRWDGLDDDILIAQHHSEEDAIAFLRYINTYFRDDRYIKIDGKPLLLVYRPSIIPDITHIQEVWRKHATELGWPGIYLVSAQTFGQKDPRDFHFDAAVQFPPQHAAPCAAFHSETPNLADDFEGCVFDYHNVATQFCDSPEVDYKLFRSVTLAWDNSARRGKRATILRNFSLTSYAQWLLTACKATLADHNLTENERLVFINAWNEWGEGTYLEPDTKYGFGYLEATKKALNASSDGKPRLSVIVPNYNHANFLERRLLSIINQTQKPDEIIFLDDASSDDSVTIARDILSKSNIRYSIIENDINSGNVFKQWITGLEHATGDLVWIAESDDECAPDFLANMVPHFKREEILLAYGNISYINADGTPNSDLSNYYDGLTDLDWSHSHIVSAWRAFTGPFAVKNIIPNVSGAVFRKPILTEAEKSRLTSYTFAGDWYFYALIARGGSIAFCNEARSYFRLNRTSTSQKAFFSEKHLSEHRMIVQDIRKLYGIKENAIQLHAEELARVLKHRIPDISVADVARLIDTKEQGPRDLRICIASYGFTVGGGEIIPIEIANALRTRGHHVTFLALMQNFHDDIPVLRHRLRNDIPVVYWDEVRNNFQGFLNEYGIELINSHNFGVEYFLYCSGTQINIPYISSLHGGYESVEKEFLTADFIAYVRRNVNEWLYLSEKNIIPLTERGLNGIHFTKSFNALTLRPANAGLELRIRQSLNAGNDSVLLVLASRALHEKGWQTAIEVTQRLRAQTNRDCRLLLIGDGRDFDAIRAANLDKHFVHFLGRLDNPCPVIDECDFGIFPSTFSGESFPLFVLECLQSGLPVVATDIGEIPSIMTTTTGEIPGQVVSRNQGEQLLINEMVQALAGMIDDDARLRSAKRAARIAGERFCIERLTDFYLDTFLRYFH</sequence>
<dbReference type="Pfam" id="PF00535">
    <property type="entry name" value="Glycos_transf_2"/>
    <property type="match status" value="2"/>
</dbReference>
<evidence type="ECO:0000313" key="3">
    <source>
        <dbReference type="EMBL" id="CAI8825308.1"/>
    </source>
</evidence>
<name>A0AA35Y104_METCP</name>
<evidence type="ECO:0000259" key="2">
    <source>
        <dbReference type="Pfam" id="PF00535"/>
    </source>
</evidence>
<evidence type="ECO:0000313" key="4">
    <source>
        <dbReference type="Proteomes" id="UP001158598"/>
    </source>
</evidence>
<dbReference type="PANTHER" id="PTHR41244">
    <property type="entry name" value="RHAMNAN SYNTHESIS F"/>
    <property type="match status" value="1"/>
</dbReference>
<gene>
    <name evidence="3" type="ORF">MCNOR_2023</name>
</gene>
<dbReference type="InterPro" id="IPR001173">
    <property type="entry name" value="Glyco_trans_2-like"/>
</dbReference>
<evidence type="ECO:0000256" key="1">
    <source>
        <dbReference type="SAM" id="Coils"/>
    </source>
</evidence>
<feature type="domain" description="Glycosyltransferase 2-like" evidence="2">
    <location>
        <begin position="19"/>
        <end position="120"/>
    </location>
</feature>
<protein>
    <recommendedName>
        <fullName evidence="2">Glycosyltransferase 2-like domain-containing protein</fullName>
    </recommendedName>
</protein>
<dbReference type="Pfam" id="PF14307">
    <property type="entry name" value="Glyco_tran_WbsX"/>
    <property type="match status" value="1"/>
</dbReference>
<dbReference type="CDD" id="cd11579">
    <property type="entry name" value="Glyco_tran_WbsX"/>
    <property type="match status" value="1"/>
</dbReference>
<organism evidence="3 4">
    <name type="scientific">Methylococcus capsulatus</name>
    <dbReference type="NCBI Taxonomy" id="414"/>
    <lineage>
        <taxon>Bacteria</taxon>
        <taxon>Pseudomonadati</taxon>
        <taxon>Pseudomonadota</taxon>
        <taxon>Gammaproteobacteria</taxon>
        <taxon>Methylococcales</taxon>
        <taxon>Methylococcaceae</taxon>
        <taxon>Methylococcus</taxon>
    </lineage>
</organism>